<dbReference type="SMART" id="SM00342">
    <property type="entry name" value="HTH_ARAC"/>
    <property type="match status" value="1"/>
</dbReference>
<dbReference type="InterPro" id="IPR009057">
    <property type="entry name" value="Homeodomain-like_sf"/>
</dbReference>
<evidence type="ECO:0000313" key="4">
    <source>
        <dbReference type="EMBL" id="HCM30421.1"/>
    </source>
</evidence>
<dbReference type="InterPro" id="IPR018060">
    <property type="entry name" value="HTH_AraC"/>
</dbReference>
<feature type="domain" description="HTH araC/xylS-type" evidence="3">
    <location>
        <begin position="226"/>
        <end position="326"/>
    </location>
</feature>
<dbReference type="PROSITE" id="PS01124">
    <property type="entry name" value="HTH_ARAC_FAMILY_2"/>
    <property type="match status" value="1"/>
</dbReference>
<dbReference type="GO" id="GO:0043565">
    <property type="term" value="F:sequence-specific DNA binding"/>
    <property type="evidence" value="ECO:0007669"/>
    <property type="project" value="InterPro"/>
</dbReference>
<evidence type="ECO:0000256" key="1">
    <source>
        <dbReference type="ARBA" id="ARBA00023015"/>
    </source>
</evidence>
<name>A0A3D3G218_ACIRA</name>
<dbReference type="InterPro" id="IPR053142">
    <property type="entry name" value="PchR_regulatory_protein"/>
</dbReference>
<evidence type="ECO:0000256" key="2">
    <source>
        <dbReference type="ARBA" id="ARBA00023163"/>
    </source>
</evidence>
<evidence type="ECO:0000313" key="5">
    <source>
        <dbReference type="Proteomes" id="UP000262257"/>
    </source>
</evidence>
<sequence length="330" mass="38802">MYSQQHRSISRIQSHTQNIHDARHCLDLIIGPHDLVDSNKYEPLDFSFHGSQIGRMIIGDLTYGKDIIFKTHDQEDMNYFCITRPKNGRPLFKKDGAIFYACHDQASIVSPEDKFELIIDKNCIQTFISFSKTFVEKILSDLISQPVIQPLIFENVMDSHNPKIKAWWDLIDSIKNFTHNFTNASFFQEMRSDFEYIIVKSLLLSQPNNYSDLIYKNTLDYPDFLNRLLEFIQKNIQQKIEISDLEYASGLSKKKLNTIFKKYLKCSPNAYIRHYRLKCIYNEISQSSYKINITEIAYKWGVTHLGRFSIEYKEVFGEKPSETLKKIIER</sequence>
<proteinExistence type="predicted"/>
<dbReference type="PANTHER" id="PTHR47893:SF1">
    <property type="entry name" value="REGULATORY PROTEIN PCHR"/>
    <property type="match status" value="1"/>
</dbReference>
<dbReference type="PANTHER" id="PTHR47893">
    <property type="entry name" value="REGULATORY PROTEIN PCHR"/>
    <property type="match status" value="1"/>
</dbReference>
<gene>
    <name evidence="4" type="ORF">DIC32_01030</name>
</gene>
<accession>A0A3D3G218</accession>
<dbReference type="InterPro" id="IPR035418">
    <property type="entry name" value="AraC-bd_2"/>
</dbReference>
<protein>
    <submittedName>
        <fullName evidence="4">AraC family transcriptional regulator</fullName>
    </submittedName>
</protein>
<organism evidence="4 5">
    <name type="scientific">Acinetobacter radioresistens</name>
    <dbReference type="NCBI Taxonomy" id="40216"/>
    <lineage>
        <taxon>Bacteria</taxon>
        <taxon>Pseudomonadati</taxon>
        <taxon>Pseudomonadota</taxon>
        <taxon>Gammaproteobacteria</taxon>
        <taxon>Moraxellales</taxon>
        <taxon>Moraxellaceae</taxon>
        <taxon>Acinetobacter</taxon>
    </lineage>
</organism>
<dbReference type="EMBL" id="DPXL01000014">
    <property type="protein sequence ID" value="HCM30421.1"/>
    <property type="molecule type" value="Genomic_DNA"/>
</dbReference>
<dbReference type="Proteomes" id="UP000262257">
    <property type="component" value="Unassembled WGS sequence"/>
</dbReference>
<keyword evidence="1" id="KW-0805">Transcription regulation</keyword>
<dbReference type="Gene3D" id="1.10.10.60">
    <property type="entry name" value="Homeodomain-like"/>
    <property type="match status" value="1"/>
</dbReference>
<evidence type="ECO:0000259" key="3">
    <source>
        <dbReference type="PROSITE" id="PS01124"/>
    </source>
</evidence>
<dbReference type="SUPFAM" id="SSF46689">
    <property type="entry name" value="Homeodomain-like"/>
    <property type="match status" value="1"/>
</dbReference>
<dbReference type="Pfam" id="PF14525">
    <property type="entry name" value="AraC_binding_2"/>
    <property type="match status" value="1"/>
</dbReference>
<comment type="caution">
    <text evidence="4">The sequence shown here is derived from an EMBL/GenBank/DDBJ whole genome shotgun (WGS) entry which is preliminary data.</text>
</comment>
<dbReference type="AlphaFoldDB" id="A0A3D3G218"/>
<keyword evidence="2" id="KW-0804">Transcription</keyword>
<dbReference type="Pfam" id="PF12833">
    <property type="entry name" value="HTH_18"/>
    <property type="match status" value="1"/>
</dbReference>
<dbReference type="GO" id="GO:0003700">
    <property type="term" value="F:DNA-binding transcription factor activity"/>
    <property type="evidence" value="ECO:0007669"/>
    <property type="project" value="InterPro"/>
</dbReference>
<reference evidence="4 5" key="1">
    <citation type="journal article" date="2018" name="Nat. Biotechnol.">
        <title>A standardized bacterial taxonomy based on genome phylogeny substantially revises the tree of life.</title>
        <authorList>
            <person name="Parks D.H."/>
            <person name="Chuvochina M."/>
            <person name="Waite D.W."/>
            <person name="Rinke C."/>
            <person name="Skarshewski A."/>
            <person name="Chaumeil P.A."/>
            <person name="Hugenholtz P."/>
        </authorList>
    </citation>
    <scope>NUCLEOTIDE SEQUENCE [LARGE SCALE GENOMIC DNA]</scope>
    <source>
        <strain evidence="4">UBA10045</strain>
    </source>
</reference>